<comment type="caution">
    <text evidence="1">The sequence shown here is derived from an EMBL/GenBank/DDBJ whole genome shotgun (WGS) entry which is preliminary data.</text>
</comment>
<name>A0A931PUI0_FIMGI</name>
<evidence type="ECO:0000313" key="1">
    <source>
        <dbReference type="EMBL" id="MBI1757423.1"/>
    </source>
</evidence>
<protein>
    <submittedName>
        <fullName evidence="1">Uncharacterized protein</fullName>
    </submittedName>
</protein>
<dbReference type="AlphaFoldDB" id="A0A931PUI0"/>
<organism evidence="1 2">
    <name type="scientific">Fimbriimonas ginsengisoli</name>
    <dbReference type="NCBI Taxonomy" id="1005039"/>
    <lineage>
        <taxon>Bacteria</taxon>
        <taxon>Bacillati</taxon>
        <taxon>Armatimonadota</taxon>
        <taxon>Fimbriimonadia</taxon>
        <taxon>Fimbriimonadales</taxon>
        <taxon>Fimbriimonadaceae</taxon>
        <taxon>Fimbriimonas</taxon>
    </lineage>
</organism>
<dbReference type="Proteomes" id="UP000727962">
    <property type="component" value="Unassembled WGS sequence"/>
</dbReference>
<sequence>MKNSTRIALLAIGLAAIASVGGWKSLRRTFVNAITDAEVKSMPGDTPGTPTRFAFSREFSLGLAPGSFSSGAFMHVVGASEIRIQTVTVDCSLPVGQSPSLTIILFADQEGQHHIAMQQQGYFTQGGTLFVHWVGTHEVSIWARSGVFNPADVFASVLFLREGGSTGATGGNVTITGYATPLPPPIDITP</sequence>
<proteinExistence type="predicted"/>
<dbReference type="EMBL" id="JACOSL010000062">
    <property type="protein sequence ID" value="MBI1757423.1"/>
    <property type="molecule type" value="Genomic_DNA"/>
</dbReference>
<gene>
    <name evidence="1" type="ORF">HYR64_09990</name>
</gene>
<evidence type="ECO:0000313" key="2">
    <source>
        <dbReference type="Proteomes" id="UP000727962"/>
    </source>
</evidence>
<reference evidence="1" key="1">
    <citation type="submission" date="2020-07" db="EMBL/GenBank/DDBJ databases">
        <title>Huge and variable diversity of episymbiotic CPR bacteria and DPANN archaea in groundwater ecosystems.</title>
        <authorList>
            <person name="He C.Y."/>
            <person name="Keren R."/>
            <person name="Whittaker M."/>
            <person name="Farag I.F."/>
            <person name="Doudna J."/>
            <person name="Cate J.H.D."/>
            <person name="Banfield J.F."/>
        </authorList>
    </citation>
    <scope>NUCLEOTIDE SEQUENCE</scope>
    <source>
        <strain evidence="1">NC_groundwater_17_Pr7_B-0.1um_64_12</strain>
    </source>
</reference>
<accession>A0A931PUI0</accession>